<name>A0A1I6LEH4_9EURY</name>
<feature type="region of interest" description="Disordered" evidence="1">
    <location>
        <begin position="24"/>
        <end position="70"/>
    </location>
</feature>
<dbReference type="Proteomes" id="UP000199062">
    <property type="component" value="Unassembled WGS sequence"/>
</dbReference>
<gene>
    <name evidence="2" type="ORF">SAMN05216559_2556</name>
</gene>
<protein>
    <submittedName>
        <fullName evidence="2">Uncharacterized protein</fullName>
    </submittedName>
</protein>
<evidence type="ECO:0000256" key="1">
    <source>
        <dbReference type="SAM" id="MobiDB-lite"/>
    </source>
</evidence>
<accession>A0A1I6LEH4</accession>
<feature type="compositionally biased region" description="Acidic residues" evidence="1">
    <location>
        <begin position="37"/>
        <end position="52"/>
    </location>
</feature>
<evidence type="ECO:0000313" key="3">
    <source>
        <dbReference type="Proteomes" id="UP000199062"/>
    </source>
</evidence>
<sequence length="70" mass="7520">MSMGNYLWRERLGGDVMATKQPRVAVDHPTVVPENYDAADDADEDTEGDESVAGEPVTGESVAGQTSHQE</sequence>
<keyword evidence="3" id="KW-1185">Reference proteome</keyword>
<dbReference type="EMBL" id="FOZK01000002">
    <property type="protein sequence ID" value="SFS01843.1"/>
    <property type="molecule type" value="Genomic_DNA"/>
</dbReference>
<evidence type="ECO:0000313" key="2">
    <source>
        <dbReference type="EMBL" id="SFS01843.1"/>
    </source>
</evidence>
<organism evidence="2 3">
    <name type="scientific">Halomicrobium zhouii</name>
    <dbReference type="NCBI Taxonomy" id="767519"/>
    <lineage>
        <taxon>Archaea</taxon>
        <taxon>Methanobacteriati</taxon>
        <taxon>Methanobacteriota</taxon>
        <taxon>Stenosarchaea group</taxon>
        <taxon>Halobacteria</taxon>
        <taxon>Halobacteriales</taxon>
        <taxon>Haloarculaceae</taxon>
        <taxon>Halomicrobium</taxon>
    </lineage>
</organism>
<reference evidence="2 3" key="1">
    <citation type="submission" date="2016-10" db="EMBL/GenBank/DDBJ databases">
        <authorList>
            <person name="de Groot N.N."/>
        </authorList>
    </citation>
    <scope>NUCLEOTIDE SEQUENCE [LARGE SCALE GENOMIC DNA]</scope>
    <source>
        <strain evidence="2 3">CGMCC 1.10457</strain>
    </source>
</reference>
<dbReference type="STRING" id="767519.SAMN05216559_2556"/>
<dbReference type="AlphaFoldDB" id="A0A1I6LEH4"/>
<proteinExistence type="predicted"/>